<reference evidence="1" key="1">
    <citation type="journal article" date="2014" name="Front. Microbiol.">
        <title>High frequency of phylogenetically diverse reductive dehalogenase-homologous genes in deep subseafloor sedimentary metagenomes.</title>
        <authorList>
            <person name="Kawai M."/>
            <person name="Futagami T."/>
            <person name="Toyoda A."/>
            <person name="Takaki Y."/>
            <person name="Nishi S."/>
            <person name="Hori S."/>
            <person name="Arai W."/>
            <person name="Tsubouchi T."/>
            <person name="Morono Y."/>
            <person name="Uchiyama I."/>
            <person name="Ito T."/>
            <person name="Fujiyama A."/>
            <person name="Inagaki F."/>
            <person name="Takami H."/>
        </authorList>
    </citation>
    <scope>NUCLEOTIDE SEQUENCE</scope>
    <source>
        <strain evidence="1">Expedition CK06-06</strain>
    </source>
</reference>
<feature type="non-terminal residue" evidence="1">
    <location>
        <position position="1"/>
    </location>
</feature>
<dbReference type="AlphaFoldDB" id="X1FAU3"/>
<protein>
    <submittedName>
        <fullName evidence="1">Uncharacterized protein</fullName>
    </submittedName>
</protein>
<name>X1FAU3_9ZZZZ</name>
<proteinExistence type="predicted"/>
<dbReference type="EMBL" id="BARU01011168">
    <property type="protein sequence ID" value="GAH42072.1"/>
    <property type="molecule type" value="Genomic_DNA"/>
</dbReference>
<accession>X1FAU3</accession>
<evidence type="ECO:0000313" key="1">
    <source>
        <dbReference type="EMBL" id="GAH42072.1"/>
    </source>
</evidence>
<organism evidence="1">
    <name type="scientific">marine sediment metagenome</name>
    <dbReference type="NCBI Taxonomy" id="412755"/>
    <lineage>
        <taxon>unclassified sequences</taxon>
        <taxon>metagenomes</taxon>
        <taxon>ecological metagenomes</taxon>
    </lineage>
</organism>
<sequence length="111" mass="12756">LIVNKNSLSSKMQKLKMMLSLTFAKTIINFASNKVNLMDFVRFIDLPYTFCIVDGYRNIIDMSDTFTESFIIALSFNDKVVGEKYTKFFETLWKAGETNAPLNFLDLIKSS</sequence>
<comment type="caution">
    <text evidence="1">The sequence shown here is derived from an EMBL/GenBank/DDBJ whole genome shotgun (WGS) entry which is preliminary data.</text>
</comment>
<gene>
    <name evidence="1" type="ORF">S03H2_21055</name>
</gene>